<feature type="domain" description="Integrase catalytic" evidence="2">
    <location>
        <begin position="134"/>
        <end position="310"/>
    </location>
</feature>
<reference evidence="3" key="1">
    <citation type="submission" date="2020-12" db="EMBL/GenBank/DDBJ databases">
        <title>Desulfobium dissulfuricans gen. nov., sp. nov., a novel mesophilic, sulfate-reducing bacterium isolated from a deep-sea hydrothermal vent.</title>
        <authorList>
            <person name="Hashimoto Y."/>
            <person name="Tame A."/>
            <person name="Sawayama S."/>
            <person name="Miyazaki J."/>
            <person name="Takai K."/>
            <person name="Nakagawa S."/>
        </authorList>
    </citation>
    <scope>NUCLEOTIDE SEQUENCE</scope>
    <source>
        <strain evidence="3">GF1</strain>
    </source>
</reference>
<sequence length="525" mass="59553">MANRRFEMFQYRQILAYMRSGQSDRQIAKAGLMGRAKASEFRRIATEKGWLSPKRPLPDDHTLAAVLKRPRRPASGSILAPYHEKIKSWHRQGISGTTIHQALVRDHGFSGSYSAVRRYLQQLKNDSPEATVMLDFKPGEVAQVDFGKGPKITDTTTGEVFSTWFFVMTLAFSRHQYAEIVRDQKIHTWLGCHRRAFEFFGGIPKKVVVDNLKSAITRACWRDPRIQRSYAELAEGYGFLVSPCPPNEPRKKGRVEAGVKYIKRSFLPLRRFRSLGDANRQLRKWIMESAGNRVHGTTRQKPLSLFAEAEKHLLKPLPAKVPELAVWSAHKLHGNCHLQFEKCFYSAPYRLVRKQLWVKATETTVKIFHDHELVAVHPRKHRPGEKSTIIGHLPPDAVAYLMRDPQWCLRQAGVTGPNCLRLIESLFAHRVLDNLRAAQGVIGLAGKYGQVRLEAACRRALFFDSPKYITVKTILAKGLDQLPDDPVPTPLPATYTGKGRFQRTCSRVVTTSSSKEDSICIPCPN</sequence>
<dbReference type="SUPFAM" id="SSF53098">
    <property type="entry name" value="Ribonuclease H-like"/>
    <property type="match status" value="1"/>
</dbReference>
<dbReference type="Proteomes" id="UP001063350">
    <property type="component" value="Chromosome"/>
</dbReference>
<name>A0A915U5A9_9BACT</name>
<dbReference type="GO" id="GO:0003676">
    <property type="term" value="F:nucleic acid binding"/>
    <property type="evidence" value="ECO:0007669"/>
    <property type="project" value="InterPro"/>
</dbReference>
<accession>A0A915U5A9</accession>
<dbReference type="EMBL" id="AP024233">
    <property type="protein sequence ID" value="BCO08872.1"/>
    <property type="molecule type" value="Genomic_DNA"/>
</dbReference>
<dbReference type="InterPro" id="IPR036397">
    <property type="entry name" value="RNaseH_sf"/>
</dbReference>
<comment type="similarity">
    <text evidence="1">Belongs to the transposase IS21/IS408/IS1162 family.</text>
</comment>
<organism evidence="3 4">
    <name type="scientific">Desulfolithobacter dissulfuricans</name>
    <dbReference type="NCBI Taxonomy" id="2795293"/>
    <lineage>
        <taxon>Bacteria</taxon>
        <taxon>Pseudomonadati</taxon>
        <taxon>Thermodesulfobacteriota</taxon>
        <taxon>Desulfobulbia</taxon>
        <taxon>Desulfobulbales</taxon>
        <taxon>Desulfobulbaceae</taxon>
        <taxon>Desulfolithobacter</taxon>
    </lineage>
</organism>
<dbReference type="Gene3D" id="3.30.420.10">
    <property type="entry name" value="Ribonuclease H-like superfamily/Ribonuclease H"/>
    <property type="match status" value="1"/>
</dbReference>
<dbReference type="Pfam" id="PF22483">
    <property type="entry name" value="Mu-transpos_C_2"/>
    <property type="match status" value="1"/>
</dbReference>
<evidence type="ECO:0000259" key="2">
    <source>
        <dbReference type="PROSITE" id="PS50994"/>
    </source>
</evidence>
<evidence type="ECO:0000256" key="1">
    <source>
        <dbReference type="ARBA" id="ARBA00009277"/>
    </source>
</evidence>
<dbReference type="PROSITE" id="PS50994">
    <property type="entry name" value="INTEGRASE"/>
    <property type="match status" value="1"/>
</dbReference>
<protein>
    <submittedName>
        <fullName evidence="3">Transposase</fullName>
    </submittedName>
</protein>
<dbReference type="InterPro" id="IPR054353">
    <property type="entry name" value="IstA-like_C"/>
</dbReference>
<dbReference type="InterPro" id="IPR001584">
    <property type="entry name" value="Integrase_cat-core"/>
</dbReference>
<evidence type="ECO:0000313" key="3">
    <source>
        <dbReference type="EMBL" id="BCO08872.1"/>
    </source>
</evidence>
<dbReference type="KEGG" id="ddu:GF1_12480"/>
<dbReference type="NCBIfam" id="NF033546">
    <property type="entry name" value="transpos_IS21"/>
    <property type="match status" value="1"/>
</dbReference>
<keyword evidence="4" id="KW-1185">Reference proteome</keyword>
<gene>
    <name evidence="3" type="ORF">GF1_12480</name>
</gene>
<dbReference type="GO" id="GO:0015074">
    <property type="term" value="P:DNA integration"/>
    <property type="evidence" value="ECO:0007669"/>
    <property type="project" value="InterPro"/>
</dbReference>
<dbReference type="Pfam" id="PF00665">
    <property type="entry name" value="rve"/>
    <property type="match status" value="1"/>
</dbReference>
<dbReference type="PANTHER" id="PTHR35004">
    <property type="entry name" value="TRANSPOSASE RV3428C-RELATED"/>
    <property type="match status" value="1"/>
</dbReference>
<proteinExistence type="inferred from homology"/>
<dbReference type="AlphaFoldDB" id="A0A915U5A9"/>
<dbReference type="PANTHER" id="PTHR35004:SF8">
    <property type="entry name" value="TRANSPOSASE RV3428C-RELATED"/>
    <property type="match status" value="1"/>
</dbReference>
<dbReference type="InterPro" id="IPR012337">
    <property type="entry name" value="RNaseH-like_sf"/>
</dbReference>
<evidence type="ECO:0000313" key="4">
    <source>
        <dbReference type="Proteomes" id="UP001063350"/>
    </source>
</evidence>